<dbReference type="Gene3D" id="1.10.260.40">
    <property type="entry name" value="lambda repressor-like DNA-binding domains"/>
    <property type="match status" value="1"/>
</dbReference>
<reference evidence="3 5" key="1">
    <citation type="submission" date="2016-10" db="EMBL/GenBank/DDBJ databases">
        <title>Complete Genome Sequence of Acetogen Clostridium formicoaceticum ATCC 27076.</title>
        <authorList>
            <person name="Bao T."/>
            <person name="Cheng C."/>
            <person name="Zhao J."/>
            <person name="Yang S.-T."/>
            <person name="Wang J."/>
            <person name="Wang M."/>
        </authorList>
    </citation>
    <scope>NUCLEOTIDE SEQUENCE [LARGE SCALE GENOMIC DNA]</scope>
    <source>
        <strain evidence="3 5">ATCC 27076</strain>
    </source>
</reference>
<evidence type="ECO:0000313" key="4">
    <source>
        <dbReference type="EMBL" id="ARE87240.1"/>
    </source>
</evidence>
<name>A0AAC9WH13_9CLOT</name>
<evidence type="ECO:0000256" key="1">
    <source>
        <dbReference type="ARBA" id="ARBA00023125"/>
    </source>
</evidence>
<evidence type="ECO:0000313" key="6">
    <source>
        <dbReference type="Proteomes" id="UP000192478"/>
    </source>
</evidence>
<dbReference type="Pfam" id="PF01381">
    <property type="entry name" value="HTH_3"/>
    <property type="match status" value="1"/>
</dbReference>
<dbReference type="SMART" id="SM00530">
    <property type="entry name" value="HTH_XRE"/>
    <property type="match status" value="1"/>
</dbReference>
<sequence length="151" mass="17620">MKLPNILKELRAARGLTQDDLSSDLNINRATYAHYETGRRQPDTDTLQLLADYFNVSVDYLLGRSDIRNPKLNNKYNKHTEELTKKDEKDIEKRMHLLKETLISDNELMLSGEPMSPEALESILEALEYGMRQAKRINKKYTPKKHRKESD</sequence>
<dbReference type="Proteomes" id="UP000177894">
    <property type="component" value="Chromosome"/>
</dbReference>
<accession>A0AAC9WH13</accession>
<dbReference type="SUPFAM" id="SSF47413">
    <property type="entry name" value="lambda repressor-like DNA-binding domains"/>
    <property type="match status" value="1"/>
</dbReference>
<dbReference type="CDD" id="cd00093">
    <property type="entry name" value="HTH_XRE"/>
    <property type="match status" value="1"/>
</dbReference>
<dbReference type="RefSeq" id="WP_070968970.1">
    <property type="nucleotide sequence ID" value="NZ_CP017603.1"/>
</dbReference>
<dbReference type="EMBL" id="CP017603">
    <property type="protein sequence ID" value="AOY76783.1"/>
    <property type="molecule type" value="Genomic_DNA"/>
</dbReference>
<keyword evidence="1" id="KW-0238">DNA-binding</keyword>
<dbReference type="PANTHER" id="PTHR46558:SF11">
    <property type="entry name" value="HTH-TYPE TRANSCRIPTIONAL REGULATOR XRE"/>
    <property type="match status" value="1"/>
</dbReference>
<dbReference type="InterPro" id="IPR001387">
    <property type="entry name" value="Cro/C1-type_HTH"/>
</dbReference>
<dbReference type="AlphaFoldDB" id="A0AAC9WH13"/>
<dbReference type="Proteomes" id="UP000192478">
    <property type="component" value="Chromosome"/>
</dbReference>
<keyword evidence="5" id="KW-1185">Reference proteome</keyword>
<reference evidence="4 6" key="2">
    <citation type="submission" date="2017-03" db="EMBL/GenBank/DDBJ databases">
        <title>Complete sequence of Clostridium formicaceticum DSM 92.</title>
        <authorList>
            <person name="Poehlein A."/>
            <person name="Karl M."/>
            <person name="Bengelsdorf F.R."/>
            <person name="Duerre P."/>
            <person name="Daniel R."/>
        </authorList>
    </citation>
    <scope>NUCLEOTIDE SEQUENCE [LARGE SCALE GENOMIC DNA]</scope>
    <source>
        <strain evidence="4 6">DSM 92</strain>
    </source>
</reference>
<gene>
    <name evidence="4" type="primary">xre_1</name>
    <name evidence="3" type="ORF">BJL90_13525</name>
    <name evidence="4" type="ORF">CLFO_16390</name>
</gene>
<dbReference type="PANTHER" id="PTHR46558">
    <property type="entry name" value="TRACRIPTIONAL REGULATORY PROTEIN-RELATED-RELATED"/>
    <property type="match status" value="1"/>
</dbReference>
<dbReference type="InterPro" id="IPR010982">
    <property type="entry name" value="Lambda_DNA-bd_dom_sf"/>
</dbReference>
<dbReference type="KEGG" id="cfm:BJL90_13525"/>
<dbReference type="GO" id="GO:0003677">
    <property type="term" value="F:DNA binding"/>
    <property type="evidence" value="ECO:0007669"/>
    <property type="project" value="UniProtKB-KW"/>
</dbReference>
<evidence type="ECO:0000313" key="3">
    <source>
        <dbReference type="EMBL" id="AOY76783.1"/>
    </source>
</evidence>
<protein>
    <submittedName>
        <fullName evidence="4">HTH-type transcriptional regulator Xre</fullName>
    </submittedName>
</protein>
<feature type="domain" description="HTH cro/C1-type" evidence="2">
    <location>
        <begin position="7"/>
        <end position="61"/>
    </location>
</feature>
<evidence type="ECO:0000259" key="2">
    <source>
        <dbReference type="PROSITE" id="PS50943"/>
    </source>
</evidence>
<evidence type="ECO:0000313" key="5">
    <source>
        <dbReference type="Proteomes" id="UP000177894"/>
    </source>
</evidence>
<organism evidence="4 6">
    <name type="scientific">Clostridium formicaceticum</name>
    <dbReference type="NCBI Taxonomy" id="1497"/>
    <lineage>
        <taxon>Bacteria</taxon>
        <taxon>Bacillati</taxon>
        <taxon>Bacillota</taxon>
        <taxon>Clostridia</taxon>
        <taxon>Eubacteriales</taxon>
        <taxon>Clostridiaceae</taxon>
        <taxon>Clostridium</taxon>
    </lineage>
</organism>
<dbReference type="EMBL" id="CP020559">
    <property type="protein sequence ID" value="ARE87240.1"/>
    <property type="molecule type" value="Genomic_DNA"/>
</dbReference>
<proteinExistence type="predicted"/>
<dbReference type="PROSITE" id="PS50943">
    <property type="entry name" value="HTH_CROC1"/>
    <property type="match status" value="1"/>
</dbReference>